<dbReference type="Proteomes" id="UP000886865">
    <property type="component" value="Unassembled WGS sequence"/>
</dbReference>
<dbReference type="EMBL" id="DVJQ01000021">
    <property type="protein sequence ID" value="HIS73846.1"/>
    <property type="molecule type" value="Genomic_DNA"/>
</dbReference>
<name>A0A9D1FHE4_9BACT</name>
<proteinExistence type="predicted"/>
<reference evidence="1" key="1">
    <citation type="submission" date="2020-10" db="EMBL/GenBank/DDBJ databases">
        <authorList>
            <person name="Gilroy R."/>
        </authorList>
    </citation>
    <scope>NUCLEOTIDE SEQUENCE</scope>
    <source>
        <strain evidence="1">CHK152-2871</strain>
    </source>
</reference>
<sequence length="290" mass="32235">MRIEHLTSHFFNSSPHIHSGKDRAKQGAMYYDNNNSVNINTSTDKNRPAKSVNFGGSAGLETQKIVNKALKELVQEGGKDFARVKDAPQWAVNFLNSKKVAWVLELVKNNEALFENIVTIFLAGLLKPICVLAMPGAPEEDKQAAATKNFVAAVTGFALSTLILTPVSKGVKKVTKNLPKYIKDPEYIKLIDPNEFGEEVLKVAKNGKKLRAGDLADAYSTFYKKAADMAITPTKAKITIAFMPYLLNFLFKRDKKEPKEEQMVNTTQEKLLEFGPNEQVYSKFMGGITK</sequence>
<protein>
    <submittedName>
        <fullName evidence="1">Uncharacterized protein</fullName>
    </submittedName>
</protein>
<organism evidence="1 2">
    <name type="scientific">Candidatus Galligastranaerophilus intestinavium</name>
    <dbReference type="NCBI Taxonomy" id="2840836"/>
    <lineage>
        <taxon>Bacteria</taxon>
        <taxon>Candidatus Galligastranaerophilus</taxon>
    </lineage>
</organism>
<evidence type="ECO:0000313" key="1">
    <source>
        <dbReference type="EMBL" id="HIS73846.1"/>
    </source>
</evidence>
<accession>A0A9D1FHE4</accession>
<dbReference type="AlphaFoldDB" id="A0A9D1FHE4"/>
<reference evidence="1" key="2">
    <citation type="journal article" date="2021" name="PeerJ">
        <title>Extensive microbial diversity within the chicken gut microbiome revealed by metagenomics and culture.</title>
        <authorList>
            <person name="Gilroy R."/>
            <person name="Ravi A."/>
            <person name="Getino M."/>
            <person name="Pursley I."/>
            <person name="Horton D.L."/>
            <person name="Alikhan N.F."/>
            <person name="Baker D."/>
            <person name="Gharbi K."/>
            <person name="Hall N."/>
            <person name="Watson M."/>
            <person name="Adriaenssens E.M."/>
            <person name="Foster-Nyarko E."/>
            <person name="Jarju S."/>
            <person name="Secka A."/>
            <person name="Antonio M."/>
            <person name="Oren A."/>
            <person name="Chaudhuri R.R."/>
            <person name="La Ragione R."/>
            <person name="Hildebrand F."/>
            <person name="Pallen M.J."/>
        </authorList>
    </citation>
    <scope>NUCLEOTIDE SEQUENCE</scope>
    <source>
        <strain evidence="1">CHK152-2871</strain>
    </source>
</reference>
<evidence type="ECO:0000313" key="2">
    <source>
        <dbReference type="Proteomes" id="UP000886865"/>
    </source>
</evidence>
<comment type="caution">
    <text evidence="1">The sequence shown here is derived from an EMBL/GenBank/DDBJ whole genome shotgun (WGS) entry which is preliminary data.</text>
</comment>
<gene>
    <name evidence="1" type="ORF">IAA86_02360</name>
</gene>